<protein>
    <submittedName>
        <fullName evidence="1">Uncharacterized protein</fullName>
    </submittedName>
</protein>
<dbReference type="EMBL" id="BK016109">
    <property type="protein sequence ID" value="DAF95555.1"/>
    <property type="molecule type" value="Genomic_DNA"/>
</dbReference>
<sequence>MQHRLLFGMKIIKILDQILDVIFAIKNYHTNKLDEFVLEKNLERVRINAKELR</sequence>
<evidence type="ECO:0000313" key="1">
    <source>
        <dbReference type="EMBL" id="DAF95555.1"/>
    </source>
</evidence>
<name>A0A8S5UMA5_9CAUD</name>
<proteinExistence type="predicted"/>
<reference evidence="1" key="1">
    <citation type="journal article" date="2021" name="Proc. Natl. Acad. Sci. U.S.A.">
        <title>A Catalog of Tens of Thousands of Viruses from Human Metagenomes Reveals Hidden Associations with Chronic Diseases.</title>
        <authorList>
            <person name="Tisza M.J."/>
            <person name="Buck C.B."/>
        </authorList>
    </citation>
    <scope>NUCLEOTIDE SEQUENCE</scope>
    <source>
        <strain evidence="1">CtCo31</strain>
    </source>
</reference>
<accession>A0A8S5UMA5</accession>
<organism evidence="1">
    <name type="scientific">Myoviridae sp. ctCo31</name>
    <dbReference type="NCBI Taxonomy" id="2825053"/>
    <lineage>
        <taxon>Viruses</taxon>
        <taxon>Duplodnaviria</taxon>
        <taxon>Heunggongvirae</taxon>
        <taxon>Uroviricota</taxon>
        <taxon>Caudoviricetes</taxon>
    </lineage>
</organism>